<accession>A0A7I4YPF5</accession>
<dbReference type="WBParaSite" id="HCON_00127790-00001">
    <property type="protein sequence ID" value="HCON_00127790-00001"/>
    <property type="gene ID" value="HCON_00127790"/>
</dbReference>
<name>A0A7I4YPF5_HAECO</name>
<organism evidence="2 3">
    <name type="scientific">Haemonchus contortus</name>
    <name type="common">Barber pole worm</name>
    <dbReference type="NCBI Taxonomy" id="6289"/>
    <lineage>
        <taxon>Eukaryota</taxon>
        <taxon>Metazoa</taxon>
        <taxon>Ecdysozoa</taxon>
        <taxon>Nematoda</taxon>
        <taxon>Chromadorea</taxon>
        <taxon>Rhabditida</taxon>
        <taxon>Rhabditina</taxon>
        <taxon>Rhabditomorpha</taxon>
        <taxon>Strongyloidea</taxon>
        <taxon>Trichostrongylidae</taxon>
        <taxon>Haemonchus</taxon>
    </lineage>
</organism>
<feature type="compositionally biased region" description="Basic and acidic residues" evidence="1">
    <location>
        <begin position="140"/>
        <end position="154"/>
    </location>
</feature>
<dbReference type="Proteomes" id="UP000025227">
    <property type="component" value="Unplaced"/>
</dbReference>
<protein>
    <submittedName>
        <fullName evidence="3">C2 tensin-type domain-containing protein</fullName>
    </submittedName>
</protein>
<evidence type="ECO:0000313" key="3">
    <source>
        <dbReference type="WBParaSite" id="HCON_00127790-00001"/>
    </source>
</evidence>
<evidence type="ECO:0000313" key="2">
    <source>
        <dbReference type="Proteomes" id="UP000025227"/>
    </source>
</evidence>
<feature type="region of interest" description="Disordered" evidence="1">
    <location>
        <begin position="67"/>
        <end position="162"/>
    </location>
</feature>
<feature type="compositionally biased region" description="Polar residues" evidence="1">
    <location>
        <begin position="80"/>
        <end position="105"/>
    </location>
</feature>
<sequence>MAIVDETAGKCPEMCHDSLPNPDITLSGGGDYGGDHALVGSVSDVVLPKTSSVGDFTRLGSLMSSFSSRRSSARLSRNSTASELGRNNKTPSSVAVESNAKNSPNPGHHEFDDITPGDFLRIHHSTRDKPITFSTSLTPLKEESESTKDNKNEGDVVAVVKL</sequence>
<keyword evidence="2" id="KW-1185">Reference proteome</keyword>
<evidence type="ECO:0000256" key="1">
    <source>
        <dbReference type="SAM" id="MobiDB-lite"/>
    </source>
</evidence>
<proteinExistence type="predicted"/>
<reference evidence="3" key="1">
    <citation type="submission" date="2020-12" db="UniProtKB">
        <authorList>
            <consortium name="WormBaseParasite"/>
        </authorList>
    </citation>
    <scope>IDENTIFICATION</scope>
    <source>
        <strain evidence="3">MHco3</strain>
    </source>
</reference>
<feature type="compositionally biased region" description="Low complexity" evidence="1">
    <location>
        <begin position="67"/>
        <end position="79"/>
    </location>
</feature>
<dbReference type="AlphaFoldDB" id="A0A7I4YPF5"/>